<dbReference type="STRING" id="413434.SAMN04488132_101313"/>
<dbReference type="GO" id="GO:0004222">
    <property type="term" value="F:metalloendopeptidase activity"/>
    <property type="evidence" value="ECO:0007669"/>
    <property type="project" value="TreeGrafter"/>
</dbReference>
<evidence type="ECO:0000259" key="1">
    <source>
        <dbReference type="Pfam" id="PF01551"/>
    </source>
</evidence>
<dbReference type="AlphaFoldDB" id="A0A1T4JYJ7"/>
<dbReference type="PANTHER" id="PTHR21666">
    <property type="entry name" value="PEPTIDASE-RELATED"/>
    <property type="match status" value="1"/>
</dbReference>
<dbReference type="Proteomes" id="UP000190888">
    <property type="component" value="Unassembled WGS sequence"/>
</dbReference>
<sequence length="234" mass="25840">MNDIKTAISPVAKTIKQVVPFDPQTDHLLLFDLTAANQTLTPEMVGDTALFSNYINSRLKAAGATYGIGGYNEHRTVYARSGLFDGAGEPRRLHLGVDIWGAAGTPVHAPVDGTIHSFANNEGYGDYGATIILQHVIGNFVFYSLYGHLSAKDLLHLRTGQVINAGEKIAHFGKPEENGQWPPHLHFQLMLDMRGYSGDYPGVCKFSERSEWLANSPDPDLFLQMMQYAKPDQY</sequence>
<reference evidence="2 3" key="1">
    <citation type="submission" date="2017-02" db="EMBL/GenBank/DDBJ databases">
        <authorList>
            <person name="Peterson S.W."/>
        </authorList>
    </citation>
    <scope>NUCLEOTIDE SEQUENCE [LARGE SCALE GENOMIC DNA]</scope>
    <source>
        <strain evidence="2 3">DSM 22335</strain>
    </source>
</reference>
<evidence type="ECO:0000313" key="3">
    <source>
        <dbReference type="Proteomes" id="UP000190888"/>
    </source>
</evidence>
<organism evidence="2 3">
    <name type="scientific">Sediminibacterium ginsengisoli</name>
    <dbReference type="NCBI Taxonomy" id="413434"/>
    <lineage>
        <taxon>Bacteria</taxon>
        <taxon>Pseudomonadati</taxon>
        <taxon>Bacteroidota</taxon>
        <taxon>Chitinophagia</taxon>
        <taxon>Chitinophagales</taxon>
        <taxon>Chitinophagaceae</taxon>
        <taxon>Sediminibacterium</taxon>
    </lineage>
</organism>
<protein>
    <submittedName>
        <fullName evidence="2">Peptidase family M23</fullName>
    </submittedName>
</protein>
<dbReference type="SUPFAM" id="SSF51261">
    <property type="entry name" value="Duplicated hybrid motif"/>
    <property type="match status" value="1"/>
</dbReference>
<evidence type="ECO:0000313" key="2">
    <source>
        <dbReference type="EMBL" id="SJZ35189.1"/>
    </source>
</evidence>
<accession>A0A1T4JYJ7</accession>
<dbReference type="InterPro" id="IPR016047">
    <property type="entry name" value="M23ase_b-sheet_dom"/>
</dbReference>
<gene>
    <name evidence="2" type="ORF">SAMN04488132_101313</name>
</gene>
<dbReference type="OrthoDB" id="9801052at2"/>
<dbReference type="InterPro" id="IPR011055">
    <property type="entry name" value="Dup_hybrid_motif"/>
</dbReference>
<name>A0A1T4JYJ7_9BACT</name>
<proteinExistence type="predicted"/>
<feature type="domain" description="M23ase beta-sheet core" evidence="1">
    <location>
        <begin position="93"/>
        <end position="191"/>
    </location>
</feature>
<keyword evidence="3" id="KW-1185">Reference proteome</keyword>
<dbReference type="EMBL" id="FUWH01000001">
    <property type="protein sequence ID" value="SJZ35189.1"/>
    <property type="molecule type" value="Genomic_DNA"/>
</dbReference>
<dbReference type="Gene3D" id="2.70.70.10">
    <property type="entry name" value="Glucose Permease (Domain IIA)"/>
    <property type="match status" value="1"/>
</dbReference>
<dbReference type="Pfam" id="PF01551">
    <property type="entry name" value="Peptidase_M23"/>
    <property type="match status" value="1"/>
</dbReference>
<dbReference type="CDD" id="cd12797">
    <property type="entry name" value="M23_peptidase"/>
    <property type="match status" value="1"/>
</dbReference>
<dbReference type="PANTHER" id="PTHR21666:SF270">
    <property type="entry name" value="MUREIN HYDROLASE ACTIVATOR ENVC"/>
    <property type="match status" value="1"/>
</dbReference>
<dbReference type="RefSeq" id="WP_078829655.1">
    <property type="nucleotide sequence ID" value="NZ_FUWH01000001.1"/>
</dbReference>
<dbReference type="InterPro" id="IPR050570">
    <property type="entry name" value="Cell_wall_metabolism_enzyme"/>
</dbReference>